<sequence>HQLEERARQNDSSDLRDLIGRIGSEYLTVRGLFNAERQLFIS</sequence>
<reference evidence="1 2" key="1">
    <citation type="submission" date="2018-08" db="EMBL/GenBank/DDBJ databases">
        <title>Recombination of ecologically and evolutionarily significant loci maintains genetic cohesion in the Pseudomonas syringae species complex.</title>
        <authorList>
            <person name="Dillon M."/>
            <person name="Thakur S."/>
            <person name="Almeida R.N.D."/>
            <person name="Weir B.S."/>
            <person name="Guttman D.S."/>
        </authorList>
    </citation>
    <scope>NUCLEOTIDE SEQUENCE [LARGE SCALE GENOMIC DNA]</scope>
    <source>
        <strain evidence="1 2">88_10</strain>
    </source>
</reference>
<evidence type="ECO:0000313" key="2">
    <source>
        <dbReference type="Proteomes" id="UP000282378"/>
    </source>
</evidence>
<dbReference type="EMBL" id="RBNL01004720">
    <property type="protein sequence ID" value="RML25820.1"/>
    <property type="molecule type" value="Genomic_DNA"/>
</dbReference>
<dbReference type="Proteomes" id="UP000282378">
    <property type="component" value="Unassembled WGS sequence"/>
</dbReference>
<name>A0A3M2UFT4_PSEYM</name>
<organism evidence="1 2">
    <name type="scientific">Pseudomonas syringae pv. maculicola</name>
    <dbReference type="NCBI Taxonomy" id="59511"/>
    <lineage>
        <taxon>Bacteria</taxon>
        <taxon>Pseudomonadati</taxon>
        <taxon>Pseudomonadota</taxon>
        <taxon>Gammaproteobacteria</taxon>
        <taxon>Pseudomonadales</taxon>
        <taxon>Pseudomonadaceae</taxon>
        <taxon>Pseudomonas</taxon>
    </lineage>
</organism>
<feature type="non-terminal residue" evidence="1">
    <location>
        <position position="1"/>
    </location>
</feature>
<gene>
    <name evidence="1" type="ORF">APX70_00960</name>
</gene>
<comment type="caution">
    <text evidence="1">The sequence shown here is derived from an EMBL/GenBank/DDBJ whole genome shotgun (WGS) entry which is preliminary data.</text>
</comment>
<evidence type="ECO:0000313" key="1">
    <source>
        <dbReference type="EMBL" id="RML25820.1"/>
    </source>
</evidence>
<dbReference type="AlphaFoldDB" id="A0A3M2UFT4"/>
<protein>
    <submittedName>
        <fullName evidence="1">Hpt domain protein</fullName>
    </submittedName>
</protein>
<accession>A0A3M2UFT4</accession>
<proteinExistence type="predicted"/>